<reference evidence="1" key="1">
    <citation type="submission" date="2022-07" db="EMBL/GenBank/DDBJ databases">
        <title>Taxonomy of Aspergillus series Nigri: significant species reduction supported by multi-species coalescent approaches.</title>
        <authorList>
            <person name="Bian C."/>
            <person name="Kusuya Y."/>
            <person name="Sklenar F."/>
            <person name="D'hooge E."/>
            <person name="Yaguchi T."/>
            <person name="Takahashi H."/>
            <person name="Hubka V."/>
        </authorList>
    </citation>
    <scope>NUCLEOTIDE SEQUENCE</scope>
    <source>
        <strain evidence="1">CBS 733.88</strain>
    </source>
</reference>
<organism evidence="1 2">
    <name type="scientific">Aspergillus brasiliensis</name>
    <dbReference type="NCBI Taxonomy" id="319629"/>
    <lineage>
        <taxon>Eukaryota</taxon>
        <taxon>Fungi</taxon>
        <taxon>Dikarya</taxon>
        <taxon>Ascomycota</taxon>
        <taxon>Pezizomycotina</taxon>
        <taxon>Eurotiomycetes</taxon>
        <taxon>Eurotiomycetidae</taxon>
        <taxon>Eurotiales</taxon>
        <taxon>Aspergillaceae</taxon>
        <taxon>Aspergillus</taxon>
        <taxon>Aspergillus subgen. Circumdati</taxon>
    </lineage>
</organism>
<evidence type="ECO:0000313" key="2">
    <source>
        <dbReference type="Proteomes" id="UP001143548"/>
    </source>
</evidence>
<accession>A0A9W5YTG0</accession>
<dbReference type="AlphaFoldDB" id="A0A9W5YTG0"/>
<gene>
    <name evidence="1" type="ORF">AbraCBS73388_007852</name>
</gene>
<proteinExistence type="predicted"/>
<sequence>MAVLQQFIKKLIDHYARYSMAYHTFQDGPRDCMGRSTVVYVIALRRSHPIHQAVDYTGGVQARAAVEQFEAVKRSEAVDQSEAEAETSFWRWTKKRSLSYGYWYYSSFCFNMTSSSKQ</sequence>
<dbReference type="EMBL" id="BROQ01000045">
    <property type="protein sequence ID" value="GKZ21926.1"/>
    <property type="molecule type" value="Genomic_DNA"/>
</dbReference>
<protein>
    <submittedName>
        <fullName evidence="1">Uncharacterized protein</fullName>
    </submittedName>
</protein>
<name>A0A9W5YTG0_9EURO</name>
<dbReference type="Proteomes" id="UP001143548">
    <property type="component" value="Unassembled WGS sequence"/>
</dbReference>
<comment type="caution">
    <text evidence="1">The sequence shown here is derived from an EMBL/GenBank/DDBJ whole genome shotgun (WGS) entry which is preliminary data.</text>
</comment>
<evidence type="ECO:0000313" key="1">
    <source>
        <dbReference type="EMBL" id="GKZ21926.1"/>
    </source>
</evidence>